<feature type="compositionally biased region" description="Basic and acidic residues" evidence="1">
    <location>
        <begin position="1"/>
        <end position="17"/>
    </location>
</feature>
<evidence type="ECO:0000313" key="2">
    <source>
        <dbReference type="EMBL" id="GMF53797.1"/>
    </source>
</evidence>
<comment type="caution">
    <text evidence="2">The sequence shown here is derived from an EMBL/GenBank/DDBJ whole genome shotgun (WGS) entry which is preliminary data.</text>
</comment>
<feature type="region of interest" description="Disordered" evidence="1">
    <location>
        <begin position="1"/>
        <end position="20"/>
    </location>
</feature>
<feature type="region of interest" description="Disordered" evidence="1">
    <location>
        <begin position="200"/>
        <end position="231"/>
    </location>
</feature>
<reference evidence="2" key="1">
    <citation type="submission" date="2023-04" db="EMBL/GenBank/DDBJ databases">
        <title>Phytophthora fragariaefolia NBRC 109709.</title>
        <authorList>
            <person name="Ichikawa N."/>
            <person name="Sato H."/>
            <person name="Tonouchi N."/>
        </authorList>
    </citation>
    <scope>NUCLEOTIDE SEQUENCE</scope>
    <source>
        <strain evidence="2">NBRC 109709</strain>
    </source>
</reference>
<proteinExistence type="predicted"/>
<gene>
    <name evidence="2" type="ORF">Pfra01_002231300</name>
</gene>
<dbReference type="Proteomes" id="UP001165121">
    <property type="component" value="Unassembled WGS sequence"/>
</dbReference>
<dbReference type="OrthoDB" id="123058at2759"/>
<dbReference type="EMBL" id="BSXT01003364">
    <property type="protein sequence ID" value="GMF53797.1"/>
    <property type="molecule type" value="Genomic_DNA"/>
</dbReference>
<organism evidence="2 3">
    <name type="scientific">Phytophthora fragariaefolia</name>
    <dbReference type="NCBI Taxonomy" id="1490495"/>
    <lineage>
        <taxon>Eukaryota</taxon>
        <taxon>Sar</taxon>
        <taxon>Stramenopiles</taxon>
        <taxon>Oomycota</taxon>
        <taxon>Peronosporomycetes</taxon>
        <taxon>Peronosporales</taxon>
        <taxon>Peronosporaceae</taxon>
        <taxon>Phytophthora</taxon>
    </lineage>
</organism>
<sequence>MVEEKKGAKESKDERKTIPPFEGSDFEVWLERVKPKLQRKKLWQFCEKDVAEPEESKQADHDDWTVKSESTPYRVMERLKKRFMGKTYLKYAEERTKLSRLRLESKGNLPDHLSEMRRVMETISVVGRPVDEYAKPAILIGSLPRDYDNVIQTFLASHTSQNPDDPPKYEQLEQALEMAYDHIQNRKAEGGKVGAEDQAFYAGGGRGRGRGAGRGRGRGRGGRGRGFGGRSEVLAASSAISRIT</sequence>
<protein>
    <submittedName>
        <fullName evidence="2">Unnamed protein product</fullName>
    </submittedName>
</protein>
<feature type="compositionally biased region" description="Basic residues" evidence="1">
    <location>
        <begin position="207"/>
        <end position="223"/>
    </location>
</feature>
<dbReference type="Pfam" id="PF14223">
    <property type="entry name" value="Retrotran_gag_2"/>
    <property type="match status" value="1"/>
</dbReference>
<evidence type="ECO:0000256" key="1">
    <source>
        <dbReference type="SAM" id="MobiDB-lite"/>
    </source>
</evidence>
<name>A0A9W6Y5G8_9STRA</name>
<accession>A0A9W6Y5G8</accession>
<keyword evidence="3" id="KW-1185">Reference proteome</keyword>
<evidence type="ECO:0000313" key="3">
    <source>
        <dbReference type="Proteomes" id="UP001165121"/>
    </source>
</evidence>
<dbReference type="AlphaFoldDB" id="A0A9W6Y5G8"/>